<reference evidence="2 3" key="1">
    <citation type="submission" date="2020-07" db="EMBL/GenBank/DDBJ databases">
        <title>Endozoicomonas sp. nov., isolated from sediment.</title>
        <authorList>
            <person name="Gu T."/>
        </authorList>
    </citation>
    <scope>NUCLEOTIDE SEQUENCE [LARGE SCALE GENOMIC DNA]</scope>
    <source>
        <strain evidence="2 3">SM1973</strain>
    </source>
</reference>
<protein>
    <submittedName>
        <fullName evidence="2">Uncharacterized protein</fullName>
    </submittedName>
</protein>
<keyword evidence="3" id="KW-1185">Reference proteome</keyword>
<name>A0A853I7D5_9GAMM</name>
<dbReference type="RefSeq" id="WP_180570718.1">
    <property type="nucleotide sequence ID" value="NZ_JACCKB010000048.1"/>
</dbReference>
<accession>A0A853I7D5</accession>
<evidence type="ECO:0000313" key="3">
    <source>
        <dbReference type="Proteomes" id="UP000569732"/>
    </source>
</evidence>
<comment type="caution">
    <text evidence="2">The sequence shown here is derived from an EMBL/GenBank/DDBJ whole genome shotgun (WGS) entry which is preliminary data.</text>
</comment>
<gene>
    <name evidence="2" type="ORF">H0A36_22130</name>
</gene>
<keyword evidence="1" id="KW-0812">Transmembrane</keyword>
<proteinExistence type="predicted"/>
<dbReference type="Proteomes" id="UP000569732">
    <property type="component" value="Unassembled WGS sequence"/>
</dbReference>
<sequence>MTSNLSKYTFIIGILLSLCIHFVMLSGFANLGVRSKSTNIHYNLTAHLTIDISSHNSSKQKKYQPGNNSLLPNKEKVVSNQPNIKKQQIFRGTSIEQKANAEVKILPVSKIQRHPTKNKSIIKPVKRPIKEQIKNNRINYNQIHDQTIQFEQTWEAEDNSKREGFTVFSKNLRSKLTALKKEKEKNKQLTKSQQFNKENEYFEYNSIGESKIVRINSNCFEVPQDNPFELIPTTWSLIGNCAKQKEFTFKAKTLVRENQERNVRLNRNKLK</sequence>
<evidence type="ECO:0000256" key="1">
    <source>
        <dbReference type="SAM" id="Phobius"/>
    </source>
</evidence>
<feature type="transmembrane region" description="Helical" evidence="1">
    <location>
        <begin position="12"/>
        <end position="33"/>
    </location>
</feature>
<dbReference type="AlphaFoldDB" id="A0A853I7D5"/>
<evidence type="ECO:0000313" key="2">
    <source>
        <dbReference type="EMBL" id="NYZ68719.1"/>
    </source>
</evidence>
<organism evidence="2 3">
    <name type="scientific">Spartinivicinus marinus</name>
    <dbReference type="NCBI Taxonomy" id="2994442"/>
    <lineage>
        <taxon>Bacteria</taxon>
        <taxon>Pseudomonadati</taxon>
        <taxon>Pseudomonadota</taxon>
        <taxon>Gammaproteobacteria</taxon>
        <taxon>Oceanospirillales</taxon>
        <taxon>Zooshikellaceae</taxon>
        <taxon>Spartinivicinus</taxon>
    </lineage>
</organism>
<keyword evidence="1" id="KW-0472">Membrane</keyword>
<dbReference type="EMBL" id="JACCKB010000048">
    <property type="protein sequence ID" value="NYZ68719.1"/>
    <property type="molecule type" value="Genomic_DNA"/>
</dbReference>
<keyword evidence="1" id="KW-1133">Transmembrane helix</keyword>